<evidence type="ECO:0000256" key="8">
    <source>
        <dbReference type="ARBA" id="ARBA00023125"/>
    </source>
</evidence>
<feature type="compositionally biased region" description="Basic residues" evidence="13">
    <location>
        <begin position="149"/>
        <end position="159"/>
    </location>
</feature>
<dbReference type="InterPro" id="IPR002121">
    <property type="entry name" value="HRDC_dom"/>
</dbReference>
<feature type="compositionally biased region" description="Basic residues" evidence="13">
    <location>
        <begin position="316"/>
        <end position="332"/>
    </location>
</feature>
<dbReference type="Pfam" id="PF16124">
    <property type="entry name" value="RecQ_Zn_bind"/>
    <property type="match status" value="1"/>
</dbReference>
<evidence type="ECO:0000259" key="16">
    <source>
        <dbReference type="PROSITE" id="PS51194"/>
    </source>
</evidence>
<dbReference type="EMBL" id="CAUWAG010000003">
    <property type="protein sequence ID" value="CAJ2501126.1"/>
    <property type="molecule type" value="Genomic_DNA"/>
</dbReference>
<accession>A0AAI8VA33</accession>
<evidence type="ECO:0000256" key="13">
    <source>
        <dbReference type="SAM" id="MobiDB-lite"/>
    </source>
</evidence>
<feature type="compositionally biased region" description="Polar residues" evidence="13">
    <location>
        <begin position="847"/>
        <end position="857"/>
    </location>
</feature>
<evidence type="ECO:0000313" key="18">
    <source>
        <dbReference type="Proteomes" id="UP001295740"/>
    </source>
</evidence>
<comment type="cofactor">
    <cofactor evidence="1">
        <name>Zn(2+)</name>
        <dbReference type="ChEBI" id="CHEBI:29105"/>
    </cofactor>
</comment>
<dbReference type="Pfam" id="PF00270">
    <property type="entry name" value="DEAD"/>
    <property type="match status" value="1"/>
</dbReference>
<feature type="compositionally biased region" description="Basic and acidic residues" evidence="13">
    <location>
        <begin position="370"/>
        <end position="381"/>
    </location>
</feature>
<dbReference type="InterPro" id="IPR036388">
    <property type="entry name" value="WH-like_DNA-bd_sf"/>
</dbReference>
<feature type="domain" description="Helicase C-terminal" evidence="16">
    <location>
        <begin position="1114"/>
        <end position="1279"/>
    </location>
</feature>
<dbReference type="InterPro" id="IPR010997">
    <property type="entry name" value="HRDC-like_sf"/>
</dbReference>
<dbReference type="NCBIfam" id="TIGR00614">
    <property type="entry name" value="recQ_fam"/>
    <property type="match status" value="1"/>
</dbReference>
<dbReference type="PROSITE" id="PS00690">
    <property type="entry name" value="DEAH_ATP_HELICASE"/>
    <property type="match status" value="1"/>
</dbReference>
<feature type="region of interest" description="Disordered" evidence="13">
    <location>
        <begin position="724"/>
        <end position="830"/>
    </location>
</feature>
<dbReference type="EC" id="5.6.2.4" evidence="12"/>
<keyword evidence="10" id="KW-0539">Nucleus</keyword>
<dbReference type="InterPro" id="IPR027417">
    <property type="entry name" value="P-loop_NTPase"/>
</dbReference>
<dbReference type="CDD" id="cd17920">
    <property type="entry name" value="DEXHc_RecQ"/>
    <property type="match status" value="1"/>
</dbReference>
<keyword evidence="7" id="KW-0067">ATP-binding</keyword>
<dbReference type="SMART" id="SM00487">
    <property type="entry name" value="DEXDc"/>
    <property type="match status" value="1"/>
</dbReference>
<feature type="region of interest" description="Disordered" evidence="13">
    <location>
        <begin position="36"/>
        <end position="116"/>
    </location>
</feature>
<dbReference type="Pfam" id="PF09382">
    <property type="entry name" value="RQC"/>
    <property type="match status" value="1"/>
</dbReference>
<evidence type="ECO:0000256" key="3">
    <source>
        <dbReference type="ARBA" id="ARBA00005446"/>
    </source>
</evidence>
<dbReference type="GO" id="GO:0005634">
    <property type="term" value="C:nucleus"/>
    <property type="evidence" value="ECO:0007669"/>
    <property type="project" value="UniProtKB-SubCell"/>
</dbReference>
<dbReference type="PROSITE" id="PS51194">
    <property type="entry name" value="HELICASE_CTER"/>
    <property type="match status" value="1"/>
</dbReference>
<dbReference type="PROSITE" id="PS51192">
    <property type="entry name" value="HELICASE_ATP_BIND_1"/>
    <property type="match status" value="1"/>
</dbReference>
<dbReference type="GO" id="GO:0006260">
    <property type="term" value="P:DNA replication"/>
    <property type="evidence" value="ECO:0007669"/>
    <property type="project" value="InterPro"/>
</dbReference>
<feature type="compositionally biased region" description="Basic and acidic residues" evidence="13">
    <location>
        <begin position="415"/>
        <end position="433"/>
    </location>
</feature>
<dbReference type="InterPro" id="IPR036390">
    <property type="entry name" value="WH_DNA-bd_sf"/>
</dbReference>
<dbReference type="Proteomes" id="UP001295740">
    <property type="component" value="Unassembled WGS sequence"/>
</dbReference>
<feature type="region of interest" description="Disordered" evidence="13">
    <location>
        <begin position="845"/>
        <end position="895"/>
    </location>
</feature>
<evidence type="ECO:0000259" key="14">
    <source>
        <dbReference type="PROSITE" id="PS50967"/>
    </source>
</evidence>
<keyword evidence="8" id="KW-0238">DNA-binding</keyword>
<name>A0AAI8VA33_9PEZI</name>
<evidence type="ECO:0000256" key="1">
    <source>
        <dbReference type="ARBA" id="ARBA00001947"/>
    </source>
</evidence>
<dbReference type="GO" id="GO:0005694">
    <property type="term" value="C:chromosome"/>
    <property type="evidence" value="ECO:0007669"/>
    <property type="project" value="TreeGrafter"/>
</dbReference>
<evidence type="ECO:0000256" key="9">
    <source>
        <dbReference type="ARBA" id="ARBA00023235"/>
    </source>
</evidence>
<comment type="caution">
    <text evidence="17">The sequence shown here is derived from an EMBL/GenBank/DDBJ whole genome shotgun (WGS) entry which is preliminary data.</text>
</comment>
<dbReference type="InterPro" id="IPR004589">
    <property type="entry name" value="DNA_helicase_ATP-dep_RecQ"/>
</dbReference>
<dbReference type="Gene3D" id="3.40.50.300">
    <property type="entry name" value="P-loop containing nucleotide triphosphate hydrolases"/>
    <property type="match status" value="2"/>
</dbReference>
<feature type="domain" description="HRDC" evidence="14">
    <location>
        <begin position="1552"/>
        <end position="1635"/>
    </location>
</feature>
<evidence type="ECO:0000256" key="10">
    <source>
        <dbReference type="ARBA" id="ARBA00023242"/>
    </source>
</evidence>
<feature type="region of interest" description="Disordered" evidence="13">
    <location>
        <begin position="1436"/>
        <end position="1544"/>
    </location>
</feature>
<feature type="region of interest" description="Disordered" evidence="13">
    <location>
        <begin position="145"/>
        <end position="175"/>
    </location>
</feature>
<feature type="region of interest" description="Disordered" evidence="13">
    <location>
        <begin position="241"/>
        <end position="529"/>
    </location>
</feature>
<dbReference type="GO" id="GO:0016787">
    <property type="term" value="F:hydrolase activity"/>
    <property type="evidence" value="ECO:0007669"/>
    <property type="project" value="UniProtKB-KW"/>
</dbReference>
<keyword evidence="6" id="KW-0347">Helicase</keyword>
<keyword evidence="9" id="KW-0413">Isomerase</keyword>
<dbReference type="PROSITE" id="PS50967">
    <property type="entry name" value="HRDC"/>
    <property type="match status" value="1"/>
</dbReference>
<dbReference type="InterPro" id="IPR032284">
    <property type="entry name" value="RecQ_Zn-bd"/>
</dbReference>
<dbReference type="PANTHER" id="PTHR13710">
    <property type="entry name" value="DNA HELICASE RECQ FAMILY MEMBER"/>
    <property type="match status" value="1"/>
</dbReference>
<feature type="region of interest" description="Disordered" evidence="13">
    <location>
        <begin position="1648"/>
        <end position="1794"/>
    </location>
</feature>
<dbReference type="GO" id="GO:0005524">
    <property type="term" value="F:ATP binding"/>
    <property type="evidence" value="ECO:0007669"/>
    <property type="project" value="UniProtKB-KW"/>
</dbReference>
<dbReference type="Gene3D" id="1.10.10.10">
    <property type="entry name" value="Winged helix-like DNA-binding domain superfamily/Winged helix DNA-binding domain"/>
    <property type="match status" value="1"/>
</dbReference>
<protein>
    <recommendedName>
        <fullName evidence="12">DNA 3'-5' helicase</fullName>
        <ecNumber evidence="12">5.6.2.4</ecNumber>
    </recommendedName>
</protein>
<feature type="compositionally biased region" description="Low complexity" evidence="13">
    <location>
        <begin position="1699"/>
        <end position="1709"/>
    </location>
</feature>
<dbReference type="SUPFAM" id="SSF52540">
    <property type="entry name" value="P-loop containing nucleoside triphosphate hydrolases"/>
    <property type="match status" value="1"/>
</dbReference>
<evidence type="ECO:0000259" key="15">
    <source>
        <dbReference type="PROSITE" id="PS51192"/>
    </source>
</evidence>
<dbReference type="InterPro" id="IPR011545">
    <property type="entry name" value="DEAD/DEAH_box_helicase_dom"/>
</dbReference>
<dbReference type="PANTHER" id="PTHR13710:SF153">
    <property type="entry name" value="RECQ-LIKE DNA HELICASE BLM"/>
    <property type="match status" value="1"/>
</dbReference>
<dbReference type="InterPro" id="IPR018982">
    <property type="entry name" value="RQC_domain"/>
</dbReference>
<evidence type="ECO:0000256" key="12">
    <source>
        <dbReference type="ARBA" id="ARBA00034808"/>
    </source>
</evidence>
<dbReference type="SMART" id="SM00490">
    <property type="entry name" value="HELICc"/>
    <property type="match status" value="1"/>
</dbReference>
<dbReference type="FunFam" id="3.40.50.300:FF:001975">
    <property type="entry name" value="ATP-dependent DNA helicase"/>
    <property type="match status" value="1"/>
</dbReference>
<feature type="compositionally biased region" description="Acidic residues" evidence="13">
    <location>
        <begin position="1649"/>
        <end position="1672"/>
    </location>
</feature>
<evidence type="ECO:0000256" key="7">
    <source>
        <dbReference type="ARBA" id="ARBA00022840"/>
    </source>
</evidence>
<dbReference type="SMART" id="SM00956">
    <property type="entry name" value="RQC"/>
    <property type="match status" value="1"/>
</dbReference>
<keyword evidence="18" id="KW-1185">Reference proteome</keyword>
<dbReference type="GO" id="GO:0005737">
    <property type="term" value="C:cytoplasm"/>
    <property type="evidence" value="ECO:0007669"/>
    <property type="project" value="TreeGrafter"/>
</dbReference>
<evidence type="ECO:0000256" key="5">
    <source>
        <dbReference type="ARBA" id="ARBA00022801"/>
    </source>
</evidence>
<feature type="domain" description="Helicase ATP-binding" evidence="15">
    <location>
        <begin position="925"/>
        <end position="1106"/>
    </location>
</feature>
<feature type="compositionally biased region" description="Basic and acidic residues" evidence="13">
    <location>
        <begin position="664"/>
        <end position="673"/>
    </location>
</feature>
<dbReference type="InterPro" id="IPR014001">
    <property type="entry name" value="Helicase_ATP-bd"/>
</dbReference>
<dbReference type="InterPro" id="IPR001650">
    <property type="entry name" value="Helicase_C-like"/>
</dbReference>
<organism evidence="17 18">
    <name type="scientific">Anthostomella pinea</name>
    <dbReference type="NCBI Taxonomy" id="933095"/>
    <lineage>
        <taxon>Eukaryota</taxon>
        <taxon>Fungi</taxon>
        <taxon>Dikarya</taxon>
        <taxon>Ascomycota</taxon>
        <taxon>Pezizomycotina</taxon>
        <taxon>Sordariomycetes</taxon>
        <taxon>Xylariomycetidae</taxon>
        <taxon>Xylariales</taxon>
        <taxon>Xylariaceae</taxon>
        <taxon>Anthostomella</taxon>
    </lineage>
</organism>
<evidence type="ECO:0000256" key="11">
    <source>
        <dbReference type="ARBA" id="ARBA00034617"/>
    </source>
</evidence>
<feature type="compositionally biased region" description="Acidic residues" evidence="13">
    <location>
        <begin position="300"/>
        <end position="311"/>
    </location>
</feature>
<dbReference type="InterPro" id="IPR044876">
    <property type="entry name" value="HRDC_dom_sf"/>
</dbReference>
<dbReference type="GO" id="GO:0009378">
    <property type="term" value="F:four-way junction helicase activity"/>
    <property type="evidence" value="ECO:0007669"/>
    <property type="project" value="TreeGrafter"/>
</dbReference>
<gene>
    <name evidence="17" type="ORF">KHLLAP_LOCUS1594</name>
</gene>
<dbReference type="GO" id="GO:0000724">
    <property type="term" value="P:double-strand break repair via homologous recombination"/>
    <property type="evidence" value="ECO:0007669"/>
    <property type="project" value="TreeGrafter"/>
</dbReference>
<dbReference type="GO" id="GO:0043138">
    <property type="term" value="F:3'-5' DNA helicase activity"/>
    <property type="evidence" value="ECO:0007669"/>
    <property type="project" value="UniProtKB-EC"/>
</dbReference>
<comment type="subcellular location">
    <subcellularLocation>
        <location evidence="2">Nucleus</location>
    </subcellularLocation>
</comment>
<keyword evidence="5" id="KW-0378">Hydrolase</keyword>
<feature type="region of interest" description="Disordered" evidence="13">
    <location>
        <begin position="662"/>
        <end position="703"/>
    </location>
</feature>
<feature type="compositionally biased region" description="Polar residues" evidence="13">
    <location>
        <begin position="520"/>
        <end position="529"/>
    </location>
</feature>
<dbReference type="FunFam" id="3.40.50.300:FF:000537">
    <property type="entry name" value="Bloom syndrome RecQ-like helicase"/>
    <property type="match status" value="1"/>
</dbReference>
<feature type="compositionally biased region" description="Low complexity" evidence="13">
    <location>
        <begin position="333"/>
        <end position="342"/>
    </location>
</feature>
<reference evidence="17" key="1">
    <citation type="submission" date="2023-10" db="EMBL/GenBank/DDBJ databases">
        <authorList>
            <person name="Hackl T."/>
        </authorList>
    </citation>
    <scope>NUCLEOTIDE SEQUENCE</scope>
</reference>
<comment type="catalytic activity">
    <reaction evidence="11">
        <text>Couples ATP hydrolysis with the unwinding of duplex DNA by translocating in the 3'-5' direction.</text>
        <dbReference type="EC" id="5.6.2.4"/>
    </reaction>
</comment>
<dbReference type="SUPFAM" id="SSF46785">
    <property type="entry name" value="Winged helix' DNA-binding domain"/>
    <property type="match status" value="1"/>
</dbReference>
<feature type="compositionally biased region" description="Acidic residues" evidence="13">
    <location>
        <begin position="1486"/>
        <end position="1495"/>
    </location>
</feature>
<evidence type="ECO:0000313" key="17">
    <source>
        <dbReference type="EMBL" id="CAJ2501126.1"/>
    </source>
</evidence>
<dbReference type="CDD" id="cd18794">
    <property type="entry name" value="SF2_C_RecQ"/>
    <property type="match status" value="1"/>
</dbReference>
<dbReference type="GO" id="GO:0003677">
    <property type="term" value="F:DNA binding"/>
    <property type="evidence" value="ECO:0007669"/>
    <property type="project" value="UniProtKB-KW"/>
</dbReference>
<dbReference type="SUPFAM" id="SSF47819">
    <property type="entry name" value="HRDC-like"/>
    <property type="match status" value="1"/>
</dbReference>
<evidence type="ECO:0000256" key="6">
    <source>
        <dbReference type="ARBA" id="ARBA00022806"/>
    </source>
</evidence>
<sequence>MTRNNLGEHLTWLLANIDLHAPNAPVLPPIRDQLLGEPSPSDATPFFTPSTELPPDTRPGGPVRPSLYPVLPTDRDRQTTAANGASGLRTRSQEVRDGEVLAGNMGRLVPKSGSKRPTLVLAQEQLLTPTSTTGAGSLSSQYSALLKKSSAKKRTSSRHRPSEAQPENPFLTPGATLASTHIFDTIDLTNDSNETTPNSVAFGSTTRLWREDFATRPEPAPTTEESVAFGSDDEMIWQEEHASRPAPISTEENSDIFGSGVRVWEEESAARPQPSPARRGKKRKSDQITQPPPTTTTTDEFPDIYELLSDDETLHIRPKRSPTKSPARRKVKTSPSKSPSKPIDAAGSSAIHRVRQETNAASKLSPVTELKGERSPLETPRKHATPGILKTTERQRSPSVPDSGSVFGDDMGSPTERRVQRSRTGGRDERVIQDSDDEFMTPLGSNDPESPAAQPLSYTKSPVRRLQDVHDNIAPDTPSKIRQAVPNEKPTASRSPRKRDQHQASQSEAIEDYRSETGLAPSQESQPMSISDEELSVIVQLFLGQPSIIERKRASLEVSLLNNRNAYKKSLEESNLEPRGRLRREKKRLIEQQACLDVLSSDNRAYDELKVKRDGLIARIDDAYAHHLDTEDDEARLDELDVLLKERQELLKSKLPKAGIDNRNLFENREPRAARMTRPGSVVQSTQPVRQGAPPNWSRETTLLPGAGSTEVILQTQMPQRLEPSETIFDQPCDADAPPPKSGRKRERIAAPSFVASRSEHAKTPSRLRSNARPYHGFSDEEEDDPFGDIEPPLSRQLPKHNRAVPQSAPATGRKSPSKGYPSHQLDYQSDYSDDVDMSALAEEFDIQQSSSNNKRPTSVRPALSETSGNVGVRKQKSTTKRVPSSSAASIPPEQRNMPWFKDVKRALKDRFRMSGFRHNQLEAINATLAGNDAFILMPTGGGKSLCYQLPAVITSGKTMGVTVVVSPLLSLMQDQVDHLNALNIHAASFNGDTDPTRRAMIMEKLRDRFPEHYLQLLYVTPEMIVKSKAFMNGLEALYRNKKLARLVIDEAHCVSQWGHDFRPDYKELGSFRDRFPGVPLMALTATATQNVIMDVKHNLGIERCEEFSQSFNRPNLYYEVLRKEKDNTNTIAELINSKYPGKTGIVYTLSRKSAETIAKKLKDQGISAHHYHASVEGPEKARIQQDWQKGKIKVVVATIAFGMGIDKPDVRYVIHQSVPKSLEGYYQETGRAGRDGKPSDCYLYFNYGDVTSLRKMISDGDGNEEQRERQRNMLNSVTAFCDNQSDCRRVEILRYFGESFDRAQCNATCDNCKSKDVFEQKDFTKYAVAALECVRSQGKLTLVQCTDYLMGKKKKTEFNESAEQFHGIAKTMQKHEIHRIIDRLAFEDALREDNIINKRVGIAVQYFRIGRKAHAFLANRRQLFLTTRVKSDGIQVGASKTPRRLAKPAAPATRLGSPKPPSTYVSSPVQPRAKKSKGKAVATNENEDSEDDDDYSRHDNGYARDGFVIDDDDFDDDFEAMPPPRTSRQRRQDPVGPPISRDARMDDATVGQIHREVVEEFANEASNLETQVRLIKGLYSPIFTHSQLREMAIRWTVTLEKMYFIPTIDREKVDRYGARFLPLIRDFHGRFQEMMGGDKRVSIVDLVTTDDDEEDMEDISDDDDEEEEEGETSGYFQPSTEQIAFRDALQRAGEQAEQGSSSRGRQGSPAPKAKRKPFARRSGGGTSSKSKFAGVKKRGGATGGGRRAASGQSARSTSVSFGQARSAERGLSKSRGKGKPPGVGHSGIGIMDY</sequence>
<comment type="similarity">
    <text evidence="3">Belongs to the helicase family. RecQ subfamily.</text>
</comment>
<dbReference type="Pfam" id="PF00271">
    <property type="entry name" value="Helicase_C"/>
    <property type="match status" value="1"/>
</dbReference>
<proteinExistence type="inferred from homology"/>
<evidence type="ECO:0000256" key="4">
    <source>
        <dbReference type="ARBA" id="ARBA00022741"/>
    </source>
</evidence>
<feature type="compositionally biased region" description="Low complexity" evidence="13">
    <location>
        <begin position="1748"/>
        <end position="1759"/>
    </location>
</feature>
<feature type="compositionally biased region" description="Acidic residues" evidence="13">
    <location>
        <begin position="1509"/>
        <end position="1520"/>
    </location>
</feature>
<dbReference type="Gene3D" id="1.10.150.80">
    <property type="entry name" value="HRDC domain"/>
    <property type="match status" value="1"/>
</dbReference>
<evidence type="ECO:0000256" key="2">
    <source>
        <dbReference type="ARBA" id="ARBA00004123"/>
    </source>
</evidence>
<keyword evidence="4" id="KW-0547">Nucleotide-binding</keyword>
<dbReference type="InterPro" id="IPR002464">
    <property type="entry name" value="DNA/RNA_helicase_DEAH_CS"/>
</dbReference>